<protein>
    <submittedName>
        <fullName evidence="1">Uncharacterized protein</fullName>
    </submittedName>
</protein>
<sequence>MILVASGLLAVLTGCAQGPDPRIVRLNDVLDELELSSISEIACDFTRVPGFINPSGSVHKRLIGLEGAGHAEEAVERLLAAGFTSVDERGGVLEFSGEAGMRASVAVVAVDSELSGTEVNIYGSYSCTYPETGMTAVVLTLK</sequence>
<dbReference type="KEGG" id="mvd:AWU67_07465"/>
<evidence type="ECO:0000313" key="1">
    <source>
        <dbReference type="EMBL" id="AMB58724.1"/>
    </source>
</evidence>
<reference evidence="2" key="2">
    <citation type="submission" date="2016-01" db="EMBL/GenBank/DDBJ databases">
        <title>First complete genome sequence of a species in the genus Microterricola, an extremophilic cold active enzyme producing strain ERGS5:02 isolated from Sikkim Himalaya.</title>
        <authorList>
            <person name="Kumar R."/>
            <person name="Singh D."/>
            <person name="Swarnkar M.K."/>
        </authorList>
    </citation>
    <scope>NUCLEOTIDE SEQUENCE [LARGE SCALE GENOMIC DNA]</scope>
    <source>
        <strain evidence="2">ERGS5:02</strain>
    </source>
</reference>
<dbReference type="EMBL" id="CP014145">
    <property type="protein sequence ID" value="AMB58724.1"/>
    <property type="molecule type" value="Genomic_DNA"/>
</dbReference>
<gene>
    <name evidence="1" type="ORF">AWU67_07465</name>
</gene>
<dbReference type="Proteomes" id="UP000058305">
    <property type="component" value="Chromosome"/>
</dbReference>
<proteinExistence type="predicted"/>
<evidence type="ECO:0000313" key="2">
    <source>
        <dbReference type="Proteomes" id="UP000058305"/>
    </source>
</evidence>
<keyword evidence="2" id="KW-1185">Reference proteome</keyword>
<accession>A0A0X8E2X9</accession>
<dbReference type="AlphaFoldDB" id="A0A0X8E2X9"/>
<name>A0A0X8E2X9_9MICO</name>
<organism evidence="1 2">
    <name type="scientific">Microterricola viridarii</name>
    <dbReference type="NCBI Taxonomy" id="412690"/>
    <lineage>
        <taxon>Bacteria</taxon>
        <taxon>Bacillati</taxon>
        <taxon>Actinomycetota</taxon>
        <taxon>Actinomycetes</taxon>
        <taxon>Micrococcales</taxon>
        <taxon>Microbacteriaceae</taxon>
        <taxon>Microterricola</taxon>
    </lineage>
</organism>
<reference evidence="1 2" key="1">
    <citation type="journal article" date="2016" name="J. Biotechnol.">
        <title>First complete genome sequence of a species in the genus Microterricola, an extremophilic cold active enzyme producing bacterial strain ERGS5:02 isolated from Sikkim Himalaya.</title>
        <authorList>
            <person name="Himanshu"/>
            <person name="Swarnkar M.K."/>
            <person name="Singh D."/>
            <person name="Kumar R."/>
        </authorList>
    </citation>
    <scope>NUCLEOTIDE SEQUENCE [LARGE SCALE GENOMIC DNA]</scope>
    <source>
        <strain evidence="1 2">ERGS5:02</strain>
    </source>
</reference>